<keyword evidence="5" id="KW-0807">Transducer</keyword>
<dbReference type="InterPro" id="IPR000276">
    <property type="entry name" value="GPCR_Rhodpsn"/>
</dbReference>
<feature type="transmembrane region" description="Helical" evidence="6">
    <location>
        <begin position="67"/>
        <end position="92"/>
    </location>
</feature>
<evidence type="ECO:0000313" key="8">
    <source>
        <dbReference type="Proteomes" id="UP000694865"/>
    </source>
</evidence>
<dbReference type="PANTHER" id="PTHR45698">
    <property type="entry name" value="TRACE AMINE-ASSOCIATED RECEPTOR 19N-RELATED"/>
    <property type="match status" value="1"/>
</dbReference>
<name>A0ABM0MZU3_SACKO</name>
<dbReference type="PANTHER" id="PTHR45698:SF1">
    <property type="entry name" value="TRACE AMINE-ASSOCIATED RECEPTOR 13C-LIKE"/>
    <property type="match status" value="1"/>
</dbReference>
<evidence type="ECO:0000259" key="7">
    <source>
        <dbReference type="PROSITE" id="PS50262"/>
    </source>
</evidence>
<comment type="subcellular location">
    <subcellularLocation>
        <location evidence="1">Membrane</location>
    </subcellularLocation>
</comment>
<accession>A0ABM0MZU3</accession>
<feature type="transmembrane region" description="Helical" evidence="6">
    <location>
        <begin position="34"/>
        <end position="55"/>
    </location>
</feature>
<dbReference type="PRINTS" id="PR00237">
    <property type="entry name" value="GPCRRHODOPSN"/>
</dbReference>
<evidence type="ECO:0000313" key="9">
    <source>
        <dbReference type="RefSeq" id="XP_006825534.1"/>
    </source>
</evidence>
<gene>
    <name evidence="9" type="primary">LOC102803441</name>
</gene>
<organism evidence="8 9">
    <name type="scientific">Saccoglossus kowalevskii</name>
    <name type="common">Acorn worm</name>
    <dbReference type="NCBI Taxonomy" id="10224"/>
    <lineage>
        <taxon>Eukaryota</taxon>
        <taxon>Metazoa</taxon>
        <taxon>Hemichordata</taxon>
        <taxon>Enteropneusta</taxon>
        <taxon>Harrimaniidae</taxon>
        <taxon>Saccoglossus</taxon>
    </lineage>
</organism>
<comment type="similarity">
    <text evidence="5">Belongs to the G-protein coupled receptor 1 family.</text>
</comment>
<proteinExistence type="inferred from homology"/>
<keyword evidence="4 6" id="KW-0472">Membrane</keyword>
<reference evidence="9" key="1">
    <citation type="submission" date="2025-08" db="UniProtKB">
        <authorList>
            <consortium name="RefSeq"/>
        </authorList>
    </citation>
    <scope>IDENTIFICATION</scope>
    <source>
        <tissue evidence="9">Testes</tissue>
    </source>
</reference>
<feature type="transmembrane region" description="Helical" evidence="6">
    <location>
        <begin position="151"/>
        <end position="170"/>
    </location>
</feature>
<evidence type="ECO:0000256" key="2">
    <source>
        <dbReference type="ARBA" id="ARBA00022692"/>
    </source>
</evidence>
<feature type="transmembrane region" description="Helical" evidence="6">
    <location>
        <begin position="284"/>
        <end position="305"/>
    </location>
</feature>
<keyword evidence="2 5" id="KW-0812">Transmembrane</keyword>
<evidence type="ECO:0000256" key="6">
    <source>
        <dbReference type="SAM" id="Phobius"/>
    </source>
</evidence>
<dbReference type="PROSITE" id="PS00237">
    <property type="entry name" value="G_PROTEIN_RECEP_F1_1"/>
    <property type="match status" value="1"/>
</dbReference>
<dbReference type="GeneID" id="102803441"/>
<protein>
    <submittedName>
        <fullName evidence="9">Cholecystokinin receptor type A-like</fullName>
    </submittedName>
</protein>
<keyword evidence="8" id="KW-1185">Reference proteome</keyword>
<dbReference type="Pfam" id="PF00001">
    <property type="entry name" value="7tm_1"/>
    <property type="match status" value="1"/>
</dbReference>
<dbReference type="PROSITE" id="PS50262">
    <property type="entry name" value="G_PROTEIN_RECEP_F1_2"/>
    <property type="match status" value="1"/>
</dbReference>
<evidence type="ECO:0000256" key="5">
    <source>
        <dbReference type="RuleBase" id="RU000688"/>
    </source>
</evidence>
<evidence type="ECO:0000256" key="1">
    <source>
        <dbReference type="ARBA" id="ARBA00004370"/>
    </source>
</evidence>
<keyword evidence="3 6" id="KW-1133">Transmembrane helix</keyword>
<dbReference type="SUPFAM" id="SSF81321">
    <property type="entry name" value="Family A G protein-coupled receptor-like"/>
    <property type="match status" value="1"/>
</dbReference>
<dbReference type="RefSeq" id="XP_006825534.1">
    <property type="nucleotide sequence ID" value="XM_006825471.1"/>
</dbReference>
<feature type="transmembrane region" description="Helical" evidence="6">
    <location>
        <begin position="317"/>
        <end position="339"/>
    </location>
</feature>
<feature type="domain" description="G-protein coupled receptors family 1 profile" evidence="7">
    <location>
        <begin position="46"/>
        <end position="337"/>
    </location>
</feature>
<dbReference type="CDD" id="cd00637">
    <property type="entry name" value="7tm_classA_rhodopsin-like"/>
    <property type="match status" value="1"/>
</dbReference>
<dbReference type="Proteomes" id="UP000694865">
    <property type="component" value="Unplaced"/>
</dbReference>
<feature type="transmembrane region" description="Helical" evidence="6">
    <location>
        <begin position="190"/>
        <end position="214"/>
    </location>
</feature>
<dbReference type="Gene3D" id="1.20.1070.10">
    <property type="entry name" value="Rhodopsin 7-helix transmembrane proteins"/>
    <property type="match status" value="1"/>
</dbReference>
<keyword evidence="5" id="KW-0675">Receptor</keyword>
<sequence>MNNTVNETASTVPPFLPSNDSLEEVRIGQIVLKIIYATFGCLGIIGNLLVCVVFIKIKNMQKTYTNVFIFNQSLIDLSSSVIFVTLKFGPVYEVTPNSTSGELFCKVWSSEYILWGLFISSTFNLSFLSLERYLAICHPVLHRNKVTLTKVKIITIITWFIGFIRESYWPTMNFNEGGVCSVKEWPNSNMQILVGCIVFTTEYILPLTIMAFSYGNIIRKLRRRTKHIKIQPAAVSGHCPALPNQPTLQLQNQIRDQSTIQAAVLNNTSKEDSMGRAPKNVTKAMIIVHVTFIICWSPMSISFFVYNLGGPLDYDAFYYWAMVVMVFLNMCVNPFIYAIKYKQFRDGVKTVFRCNDNRLSNIE</sequence>
<evidence type="ECO:0000256" key="3">
    <source>
        <dbReference type="ARBA" id="ARBA00022989"/>
    </source>
</evidence>
<keyword evidence="5" id="KW-0297">G-protein coupled receptor</keyword>
<evidence type="ECO:0000256" key="4">
    <source>
        <dbReference type="ARBA" id="ARBA00023136"/>
    </source>
</evidence>
<dbReference type="InterPro" id="IPR017452">
    <property type="entry name" value="GPCR_Rhodpsn_7TM"/>
</dbReference>
<feature type="transmembrane region" description="Helical" evidence="6">
    <location>
        <begin position="112"/>
        <end position="130"/>
    </location>
</feature>